<dbReference type="Proteomes" id="UP001216674">
    <property type="component" value="Unassembled WGS sequence"/>
</dbReference>
<evidence type="ECO:0008006" key="4">
    <source>
        <dbReference type="Google" id="ProtNLM"/>
    </source>
</evidence>
<reference evidence="2 3" key="1">
    <citation type="submission" date="2023-03" db="EMBL/GenBank/DDBJ databases">
        <title>Draft assemblies of triclosan tolerant bacteria isolated from returned activated sludge.</title>
        <authorList>
            <person name="Van Hamelsveld S."/>
        </authorList>
    </citation>
    <scope>NUCLEOTIDE SEQUENCE [LARGE SCALE GENOMIC DNA]</scope>
    <source>
        <strain evidence="2 3">GW210010_S58</strain>
    </source>
</reference>
<proteinExistence type="predicted"/>
<dbReference type="RefSeq" id="WP_276269551.1">
    <property type="nucleotide sequence ID" value="NZ_JARJLM010000723.1"/>
</dbReference>
<dbReference type="InterPro" id="IPR011010">
    <property type="entry name" value="DNA_brk_join_enz"/>
</dbReference>
<organism evidence="2 3">
    <name type="scientific">Cupriavidus basilensis</name>
    <dbReference type="NCBI Taxonomy" id="68895"/>
    <lineage>
        <taxon>Bacteria</taxon>
        <taxon>Pseudomonadati</taxon>
        <taxon>Pseudomonadota</taxon>
        <taxon>Betaproteobacteria</taxon>
        <taxon>Burkholderiales</taxon>
        <taxon>Burkholderiaceae</taxon>
        <taxon>Cupriavidus</taxon>
    </lineage>
</organism>
<keyword evidence="1" id="KW-0233">DNA recombination</keyword>
<sequence>MALSPRAQGYALGVLNNLYRFLVDQNYLMGNPWHGIHVPREARPALDVGRSLTEDQWAFVLAQLDALPPASARQRLQVVLPLLYATGLRLSEVVAATTAHLAWVSLPQPGTRARIEGWWLEVVGKGNKLLRVPVLPAVIARLGAYLVARGHPTDPGASRVPGGVALLGHATDLGERAPWAGACAANPVDAAAGIGPVILSKQIKGFFAACVGTLCLADQRGAAGGRQYALAAALPTRDMTTEDGWHMVAMKHLLRWRGAG</sequence>
<comment type="caution">
    <text evidence="2">The sequence shown here is derived from an EMBL/GenBank/DDBJ whole genome shotgun (WGS) entry which is preliminary data.</text>
</comment>
<evidence type="ECO:0000313" key="2">
    <source>
        <dbReference type="EMBL" id="MDF3839983.1"/>
    </source>
</evidence>
<dbReference type="Gene3D" id="1.10.443.10">
    <property type="entry name" value="Intergrase catalytic core"/>
    <property type="match status" value="1"/>
</dbReference>
<dbReference type="SUPFAM" id="SSF56349">
    <property type="entry name" value="DNA breaking-rejoining enzymes"/>
    <property type="match status" value="1"/>
</dbReference>
<protein>
    <recommendedName>
        <fullName evidence="4">Tyr recombinase domain-containing protein</fullName>
    </recommendedName>
</protein>
<name>A0ABT6B5N2_9BURK</name>
<evidence type="ECO:0000313" key="3">
    <source>
        <dbReference type="Proteomes" id="UP001216674"/>
    </source>
</evidence>
<dbReference type="InterPro" id="IPR013762">
    <property type="entry name" value="Integrase-like_cat_sf"/>
</dbReference>
<gene>
    <name evidence="2" type="ORF">P3W85_44735</name>
</gene>
<accession>A0ABT6B5N2</accession>
<evidence type="ECO:0000256" key="1">
    <source>
        <dbReference type="ARBA" id="ARBA00023172"/>
    </source>
</evidence>
<keyword evidence="3" id="KW-1185">Reference proteome</keyword>
<dbReference type="EMBL" id="JARJLM010000723">
    <property type="protein sequence ID" value="MDF3839983.1"/>
    <property type="molecule type" value="Genomic_DNA"/>
</dbReference>